<protein>
    <submittedName>
        <fullName evidence="1">Uncharacterized protein</fullName>
    </submittedName>
</protein>
<dbReference type="Proteomes" id="UP000322667">
    <property type="component" value="Chromosome D12"/>
</dbReference>
<gene>
    <name evidence="1" type="ORF">ES332_D12G064500v1</name>
</gene>
<dbReference type="EMBL" id="CM017634">
    <property type="protein sequence ID" value="TYH37784.1"/>
    <property type="molecule type" value="Genomic_DNA"/>
</dbReference>
<proteinExistence type="predicted"/>
<dbReference type="InterPro" id="IPR052272">
    <property type="entry name" value="GT106_glycosyltransferase"/>
</dbReference>
<evidence type="ECO:0000313" key="2">
    <source>
        <dbReference type="Proteomes" id="UP000322667"/>
    </source>
</evidence>
<accession>A0A5D2I5C3</accession>
<dbReference type="PANTHER" id="PTHR31933:SF9">
    <property type="entry name" value="O-FUCOSYLTRANSFERASE 2"/>
    <property type="match status" value="1"/>
</dbReference>
<dbReference type="PANTHER" id="PTHR31933">
    <property type="entry name" value="O-FUCOSYLTRANSFERASE 2-RELATED"/>
    <property type="match status" value="1"/>
</dbReference>
<sequence length="45" mass="5110">MLRSEGLCPLTPEEVVLMFVALGFNRKTQIYAQGHKYMEGHQASQ</sequence>
<name>A0A5D2I5C3_GOSTO</name>
<reference evidence="1 2" key="1">
    <citation type="submission" date="2019-07" db="EMBL/GenBank/DDBJ databases">
        <title>WGS assembly of Gossypium tomentosum.</title>
        <authorList>
            <person name="Chen Z.J."/>
            <person name="Sreedasyam A."/>
            <person name="Ando A."/>
            <person name="Song Q."/>
            <person name="De L."/>
            <person name="Hulse-Kemp A."/>
            <person name="Ding M."/>
            <person name="Ye W."/>
            <person name="Kirkbride R."/>
            <person name="Jenkins J."/>
            <person name="Plott C."/>
            <person name="Lovell J."/>
            <person name="Lin Y.-M."/>
            <person name="Vaughn R."/>
            <person name="Liu B."/>
            <person name="Li W."/>
            <person name="Simpson S."/>
            <person name="Scheffler B."/>
            <person name="Saski C."/>
            <person name="Grover C."/>
            <person name="Hu G."/>
            <person name="Conover J."/>
            <person name="Carlson J."/>
            <person name="Shu S."/>
            <person name="Boston L."/>
            <person name="Williams M."/>
            <person name="Peterson D."/>
            <person name="Mcgee K."/>
            <person name="Jones D."/>
            <person name="Wendel J."/>
            <person name="Stelly D."/>
            <person name="Grimwood J."/>
            <person name="Schmutz J."/>
        </authorList>
    </citation>
    <scope>NUCLEOTIDE SEQUENCE [LARGE SCALE GENOMIC DNA]</scope>
    <source>
        <strain evidence="1">7179.01</strain>
    </source>
</reference>
<keyword evidence="2" id="KW-1185">Reference proteome</keyword>
<organism evidence="1 2">
    <name type="scientific">Gossypium tomentosum</name>
    <name type="common">Hawaiian cotton</name>
    <name type="synonym">Gossypium sandvicense</name>
    <dbReference type="NCBI Taxonomy" id="34277"/>
    <lineage>
        <taxon>Eukaryota</taxon>
        <taxon>Viridiplantae</taxon>
        <taxon>Streptophyta</taxon>
        <taxon>Embryophyta</taxon>
        <taxon>Tracheophyta</taxon>
        <taxon>Spermatophyta</taxon>
        <taxon>Magnoliopsida</taxon>
        <taxon>eudicotyledons</taxon>
        <taxon>Gunneridae</taxon>
        <taxon>Pentapetalae</taxon>
        <taxon>rosids</taxon>
        <taxon>malvids</taxon>
        <taxon>Malvales</taxon>
        <taxon>Malvaceae</taxon>
        <taxon>Malvoideae</taxon>
        <taxon>Gossypium</taxon>
    </lineage>
</organism>
<evidence type="ECO:0000313" key="1">
    <source>
        <dbReference type="EMBL" id="TYH37784.1"/>
    </source>
</evidence>
<dbReference type="AlphaFoldDB" id="A0A5D2I5C3"/>